<dbReference type="InterPro" id="IPR004570">
    <property type="entry name" value="Phosphatidylglycerol_P_synth"/>
</dbReference>
<dbReference type="InterPro" id="IPR050324">
    <property type="entry name" value="CDP-alcohol_PTase-I"/>
</dbReference>
<comment type="pathway">
    <text evidence="2">Phospholipid metabolism; phosphatidylglycerol biosynthesis; phosphatidylglycerol from CDP-diacylglycerol: step 1/2.</text>
</comment>
<keyword evidence="6" id="KW-0444">Lipid biosynthesis</keyword>
<feature type="transmembrane region" description="Helical" evidence="16">
    <location>
        <begin position="70"/>
        <end position="94"/>
    </location>
</feature>
<dbReference type="Gene3D" id="1.20.120.1760">
    <property type="match status" value="1"/>
</dbReference>
<evidence type="ECO:0000256" key="13">
    <source>
        <dbReference type="ARBA" id="ARBA00023264"/>
    </source>
</evidence>
<comment type="subcellular location">
    <subcellularLocation>
        <location evidence="1">Membrane</location>
        <topology evidence="1">Multi-pass membrane protein</topology>
    </subcellularLocation>
</comment>
<comment type="catalytic activity">
    <reaction evidence="14">
        <text>a CDP-1,2-diacyl-sn-glycerol + sn-glycerol 3-phosphate = a 1,2-diacyl-sn-glycero-3-phospho-(1'-sn-glycero-3'-phosphate) + CMP + H(+)</text>
        <dbReference type="Rhea" id="RHEA:12593"/>
        <dbReference type="ChEBI" id="CHEBI:15378"/>
        <dbReference type="ChEBI" id="CHEBI:57597"/>
        <dbReference type="ChEBI" id="CHEBI:58332"/>
        <dbReference type="ChEBI" id="CHEBI:60110"/>
        <dbReference type="ChEBI" id="CHEBI:60377"/>
        <dbReference type="EC" id="2.7.8.5"/>
    </reaction>
</comment>
<keyword evidence="7 15" id="KW-0808">Transferase</keyword>
<evidence type="ECO:0000256" key="3">
    <source>
        <dbReference type="ARBA" id="ARBA00010441"/>
    </source>
</evidence>
<evidence type="ECO:0000256" key="5">
    <source>
        <dbReference type="ARBA" id="ARBA00014944"/>
    </source>
</evidence>
<evidence type="ECO:0000256" key="2">
    <source>
        <dbReference type="ARBA" id="ARBA00005042"/>
    </source>
</evidence>
<evidence type="ECO:0000256" key="10">
    <source>
        <dbReference type="ARBA" id="ARBA00023098"/>
    </source>
</evidence>
<evidence type="ECO:0000256" key="11">
    <source>
        <dbReference type="ARBA" id="ARBA00023136"/>
    </source>
</evidence>
<dbReference type="EMBL" id="CAJNBJ010000001">
    <property type="protein sequence ID" value="CAE6697571.1"/>
    <property type="molecule type" value="Genomic_DNA"/>
</dbReference>
<gene>
    <name evidence="17" type="ORF">NSPZN2_10540</name>
</gene>
<feature type="transmembrane region" description="Helical" evidence="16">
    <location>
        <begin position="152"/>
        <end position="169"/>
    </location>
</feature>
<evidence type="ECO:0000256" key="4">
    <source>
        <dbReference type="ARBA" id="ARBA00013170"/>
    </source>
</evidence>
<evidence type="ECO:0000256" key="1">
    <source>
        <dbReference type="ARBA" id="ARBA00004141"/>
    </source>
</evidence>
<feature type="transmembrane region" description="Helical" evidence="16">
    <location>
        <begin position="120"/>
        <end position="140"/>
    </location>
</feature>
<reference evidence="17 18" key="1">
    <citation type="submission" date="2021-02" db="EMBL/GenBank/DDBJ databases">
        <authorList>
            <person name="Han P."/>
        </authorList>
    </citation>
    <scope>NUCLEOTIDE SEQUENCE [LARGE SCALE GENOMIC DNA]</scope>
    <source>
        <strain evidence="17">Candidatus Nitrospira sp. ZN2</strain>
    </source>
</reference>
<keyword evidence="13" id="KW-1208">Phospholipid metabolism</keyword>
<evidence type="ECO:0000256" key="9">
    <source>
        <dbReference type="ARBA" id="ARBA00022989"/>
    </source>
</evidence>
<feature type="transmembrane region" description="Helical" evidence="16">
    <location>
        <begin position="6"/>
        <end position="24"/>
    </location>
</feature>
<feature type="transmembrane region" description="Helical" evidence="16">
    <location>
        <begin position="31"/>
        <end position="50"/>
    </location>
</feature>
<name>A0ABM8QHY8_9BACT</name>
<evidence type="ECO:0000256" key="16">
    <source>
        <dbReference type="SAM" id="Phobius"/>
    </source>
</evidence>
<dbReference type="PIRSF" id="PIRSF000847">
    <property type="entry name" value="Phos_ph_gly_syn"/>
    <property type="match status" value="1"/>
</dbReference>
<dbReference type="InterPro" id="IPR000462">
    <property type="entry name" value="CDP-OH_P_trans"/>
</dbReference>
<organism evidence="17 18">
    <name type="scientific">Nitrospira defluvii</name>
    <dbReference type="NCBI Taxonomy" id="330214"/>
    <lineage>
        <taxon>Bacteria</taxon>
        <taxon>Pseudomonadati</taxon>
        <taxon>Nitrospirota</taxon>
        <taxon>Nitrospiria</taxon>
        <taxon>Nitrospirales</taxon>
        <taxon>Nitrospiraceae</taxon>
        <taxon>Nitrospira</taxon>
    </lineage>
</organism>
<dbReference type="RefSeq" id="WP_213040409.1">
    <property type="nucleotide sequence ID" value="NZ_CAJNBJ010000001.1"/>
</dbReference>
<keyword evidence="11 16" id="KW-0472">Membrane</keyword>
<keyword evidence="9 16" id="KW-1133">Transmembrane helix</keyword>
<dbReference type="EC" id="2.7.8.5" evidence="4"/>
<sequence>MNMNVPNSLTMLRILLIPVYVGLLNYEQFDYALATLFIAGVTDALDGIIARVANQRTRLGEVLDPLADKLMLTTGFITLSVMHLVPLWLTILVASRDLMLMLGAAVAHFTQTQVDISPTVLGKVTTLVQLATLIAVVFFASRRLDLASLDPLIYLMGGVTLMSGLHYLSRGYFRITSSQV</sequence>
<proteinExistence type="inferred from homology"/>
<accession>A0ABM8QHY8</accession>
<comment type="caution">
    <text evidence="17">The sequence shown here is derived from an EMBL/GenBank/DDBJ whole genome shotgun (WGS) entry which is preliminary data.</text>
</comment>
<evidence type="ECO:0000256" key="14">
    <source>
        <dbReference type="ARBA" id="ARBA00048586"/>
    </source>
</evidence>
<dbReference type="InterPro" id="IPR043130">
    <property type="entry name" value="CDP-OH_PTrfase_TM_dom"/>
</dbReference>
<protein>
    <recommendedName>
        <fullName evidence="5">CDP-diacylglycerol--glycerol-3-phosphate 3-phosphatidyltransferase</fullName>
        <ecNumber evidence="4">2.7.8.5</ecNumber>
    </recommendedName>
</protein>
<dbReference type="GO" id="GO:0008444">
    <property type="term" value="F:CDP-diacylglycerol-glycerol-3-phosphate 3-phosphatidyltransferase activity"/>
    <property type="evidence" value="ECO:0007669"/>
    <property type="project" value="UniProtKB-EC"/>
</dbReference>
<keyword evidence="12" id="KW-0594">Phospholipid biosynthesis</keyword>
<dbReference type="PANTHER" id="PTHR14269:SF62">
    <property type="entry name" value="CDP-DIACYLGLYCEROL--GLYCEROL-3-PHOSPHATE 3-PHOSPHATIDYLTRANSFERASE 1, CHLOROPLASTIC"/>
    <property type="match status" value="1"/>
</dbReference>
<evidence type="ECO:0000256" key="8">
    <source>
        <dbReference type="ARBA" id="ARBA00022692"/>
    </source>
</evidence>
<keyword evidence="8 16" id="KW-0812">Transmembrane</keyword>
<evidence type="ECO:0000313" key="17">
    <source>
        <dbReference type="EMBL" id="CAE6697571.1"/>
    </source>
</evidence>
<dbReference type="PANTHER" id="PTHR14269">
    <property type="entry name" value="CDP-DIACYLGLYCEROL--GLYCEROL-3-PHOSPHATE 3-PHOSPHATIDYLTRANSFERASE-RELATED"/>
    <property type="match status" value="1"/>
</dbReference>
<comment type="similarity">
    <text evidence="3 15">Belongs to the CDP-alcohol phosphatidyltransferase class-I family.</text>
</comment>
<evidence type="ECO:0000256" key="7">
    <source>
        <dbReference type="ARBA" id="ARBA00022679"/>
    </source>
</evidence>
<evidence type="ECO:0000313" key="18">
    <source>
        <dbReference type="Proteomes" id="UP000675880"/>
    </source>
</evidence>
<dbReference type="PROSITE" id="PS00379">
    <property type="entry name" value="CDP_ALCOHOL_P_TRANSF"/>
    <property type="match status" value="1"/>
</dbReference>
<evidence type="ECO:0000256" key="15">
    <source>
        <dbReference type="RuleBase" id="RU003750"/>
    </source>
</evidence>
<evidence type="ECO:0000256" key="12">
    <source>
        <dbReference type="ARBA" id="ARBA00023209"/>
    </source>
</evidence>
<keyword evidence="10" id="KW-0443">Lipid metabolism</keyword>
<evidence type="ECO:0000256" key="6">
    <source>
        <dbReference type="ARBA" id="ARBA00022516"/>
    </source>
</evidence>
<dbReference type="Proteomes" id="UP000675880">
    <property type="component" value="Unassembled WGS sequence"/>
</dbReference>
<keyword evidence="18" id="KW-1185">Reference proteome</keyword>
<dbReference type="InterPro" id="IPR048254">
    <property type="entry name" value="CDP_ALCOHOL_P_TRANSF_CS"/>
</dbReference>
<dbReference type="Pfam" id="PF01066">
    <property type="entry name" value="CDP-OH_P_transf"/>
    <property type="match status" value="1"/>
</dbReference>